<feature type="coiled-coil region" evidence="1">
    <location>
        <begin position="1"/>
        <end position="28"/>
    </location>
</feature>
<sequence>MNNDRDRVRKALAEHQEQQAQIARERRLLELIEEFQASPFKLLVLAGVLFVLLLFIFAPWRS</sequence>
<evidence type="ECO:0000256" key="1">
    <source>
        <dbReference type="SAM" id="Coils"/>
    </source>
</evidence>
<proteinExistence type="predicted"/>
<evidence type="ECO:0000256" key="2">
    <source>
        <dbReference type="SAM" id="Phobius"/>
    </source>
</evidence>
<keyword evidence="1" id="KW-0175">Coiled coil</keyword>
<name>S9ZLK8_9RHOO</name>
<organism evidence="3 4">
    <name type="scientific">Thauera terpenica 58Eu</name>
    <dbReference type="NCBI Taxonomy" id="1348657"/>
    <lineage>
        <taxon>Bacteria</taxon>
        <taxon>Pseudomonadati</taxon>
        <taxon>Pseudomonadota</taxon>
        <taxon>Betaproteobacteria</taxon>
        <taxon>Rhodocyclales</taxon>
        <taxon>Zoogloeaceae</taxon>
        <taxon>Thauera</taxon>
    </lineage>
</organism>
<evidence type="ECO:0000313" key="4">
    <source>
        <dbReference type="Proteomes" id="UP000015455"/>
    </source>
</evidence>
<gene>
    <name evidence="3" type="ORF">M622_18550</name>
</gene>
<comment type="caution">
    <text evidence="3">The sequence shown here is derived from an EMBL/GenBank/DDBJ whole genome shotgun (WGS) entry which is preliminary data.</text>
</comment>
<dbReference type="AlphaFoldDB" id="S9ZLK8"/>
<dbReference type="STRING" id="1348657.M622_18550"/>
<feature type="transmembrane region" description="Helical" evidence="2">
    <location>
        <begin position="42"/>
        <end position="60"/>
    </location>
</feature>
<evidence type="ECO:0000313" key="3">
    <source>
        <dbReference type="EMBL" id="EPZ14392.1"/>
    </source>
</evidence>
<reference evidence="3 4" key="1">
    <citation type="submission" date="2013-06" db="EMBL/GenBank/DDBJ databases">
        <title>Draft genome sequence of Thauera terpenica.</title>
        <authorList>
            <person name="Liu B."/>
            <person name="Frostegard A.H."/>
            <person name="Shapleigh J.P."/>
        </authorList>
    </citation>
    <scope>NUCLEOTIDE SEQUENCE [LARGE SCALE GENOMIC DNA]</scope>
    <source>
        <strain evidence="3 4">58Eu</strain>
    </source>
</reference>
<dbReference type="PATRIC" id="fig|1348657.5.peg.3124"/>
<keyword evidence="2" id="KW-0812">Transmembrane</keyword>
<dbReference type="RefSeq" id="WP_021250525.1">
    <property type="nucleotide sequence ID" value="NZ_ATJV01000082.1"/>
</dbReference>
<keyword evidence="2" id="KW-0472">Membrane</keyword>
<keyword evidence="4" id="KW-1185">Reference proteome</keyword>
<dbReference type="EMBL" id="ATJV01000082">
    <property type="protein sequence ID" value="EPZ14392.1"/>
    <property type="molecule type" value="Genomic_DNA"/>
</dbReference>
<dbReference type="Proteomes" id="UP000015455">
    <property type="component" value="Unassembled WGS sequence"/>
</dbReference>
<keyword evidence="2" id="KW-1133">Transmembrane helix</keyword>
<protein>
    <submittedName>
        <fullName evidence="3">Uncharacterized protein</fullName>
    </submittedName>
</protein>
<accession>S9ZLK8</accession>